<dbReference type="Proteomes" id="UP001239213">
    <property type="component" value="Unassembled WGS sequence"/>
</dbReference>
<accession>A0AAI9Y619</accession>
<feature type="compositionally biased region" description="Polar residues" evidence="1">
    <location>
        <begin position="14"/>
        <end position="31"/>
    </location>
</feature>
<evidence type="ECO:0000256" key="1">
    <source>
        <dbReference type="SAM" id="MobiDB-lite"/>
    </source>
</evidence>
<feature type="region of interest" description="Disordered" evidence="1">
    <location>
        <begin position="1"/>
        <end position="31"/>
    </location>
</feature>
<gene>
    <name evidence="2" type="ORF">CCUS01_00575</name>
</gene>
<organism evidence="2 3">
    <name type="scientific">Colletotrichum cuscutae</name>
    <dbReference type="NCBI Taxonomy" id="1209917"/>
    <lineage>
        <taxon>Eukaryota</taxon>
        <taxon>Fungi</taxon>
        <taxon>Dikarya</taxon>
        <taxon>Ascomycota</taxon>
        <taxon>Pezizomycotina</taxon>
        <taxon>Sordariomycetes</taxon>
        <taxon>Hypocreomycetidae</taxon>
        <taxon>Glomerellales</taxon>
        <taxon>Glomerellaceae</taxon>
        <taxon>Colletotrichum</taxon>
        <taxon>Colletotrichum acutatum species complex</taxon>
    </lineage>
</organism>
<reference evidence="2" key="1">
    <citation type="submission" date="2016-11" db="EMBL/GenBank/DDBJ databases">
        <title>The genome sequence of Colletotrichum cuscutae.</title>
        <authorList>
            <person name="Baroncelli R."/>
        </authorList>
    </citation>
    <scope>NUCLEOTIDE SEQUENCE</scope>
    <source>
        <strain evidence="2">IMI 304802</strain>
    </source>
</reference>
<evidence type="ECO:0000313" key="2">
    <source>
        <dbReference type="EMBL" id="KAK1480020.1"/>
    </source>
</evidence>
<sequence length="31" mass="3603">MTGERAGVMEKKQLPSSTPLREPTQTNFRRR</sequence>
<dbReference type="AlphaFoldDB" id="A0AAI9Y619"/>
<protein>
    <submittedName>
        <fullName evidence="2">Uncharacterized protein</fullName>
    </submittedName>
</protein>
<comment type="caution">
    <text evidence="2">The sequence shown here is derived from an EMBL/GenBank/DDBJ whole genome shotgun (WGS) entry which is preliminary data.</text>
</comment>
<evidence type="ECO:0000313" key="3">
    <source>
        <dbReference type="Proteomes" id="UP001239213"/>
    </source>
</evidence>
<name>A0AAI9Y619_9PEZI</name>
<keyword evidence="3" id="KW-1185">Reference proteome</keyword>
<dbReference type="EMBL" id="MPDP01000112">
    <property type="protein sequence ID" value="KAK1480020.1"/>
    <property type="molecule type" value="Genomic_DNA"/>
</dbReference>
<proteinExistence type="predicted"/>